<dbReference type="EMBL" id="JAFIQS020000011">
    <property type="protein sequence ID" value="KAH9476197.1"/>
    <property type="molecule type" value="Genomic_DNA"/>
</dbReference>
<dbReference type="Proteomes" id="UP000664032">
    <property type="component" value="Unassembled WGS sequence"/>
</dbReference>
<evidence type="ECO:0000313" key="1">
    <source>
        <dbReference type="EMBL" id="KAH9476197.1"/>
    </source>
</evidence>
<evidence type="ECO:0000313" key="2">
    <source>
        <dbReference type="Proteomes" id="UP000664032"/>
    </source>
</evidence>
<reference evidence="1" key="1">
    <citation type="submission" date="2021-10" db="EMBL/GenBank/DDBJ databases">
        <title>Psilocybe cubensis genome.</title>
        <authorList>
            <person name="Mckernan K.J."/>
            <person name="Crawford S."/>
            <person name="Trippe A."/>
            <person name="Kane L.T."/>
            <person name="Mclaughlin S."/>
        </authorList>
    </citation>
    <scope>NUCLEOTIDE SEQUENCE</scope>
    <source>
        <strain evidence="1">MGC-MH-2018</strain>
    </source>
</reference>
<gene>
    <name evidence="1" type="ORF">JR316_0011768</name>
</gene>
<proteinExistence type="predicted"/>
<comment type="caution">
    <text evidence="1">The sequence shown here is derived from an EMBL/GenBank/DDBJ whole genome shotgun (WGS) entry which is preliminary data.</text>
</comment>
<protein>
    <submittedName>
        <fullName evidence="1">UDP-glycosyltransferase 74G1</fullName>
    </submittedName>
</protein>
<keyword evidence="2" id="KW-1185">Reference proteome</keyword>
<accession>A0ACB8GLC1</accession>
<sequence>MTCPFYPPKSFMLAIVGCSTIKDLRVLDTPIKAGLSPSTLPSAFNLDRLSFVPVGETNRVGEGPFDKKYHDIVYYTRSYRKRHSTDTSNGGFFPRIMPGWALVNIFCLAKPESLKYIQISGSYCSLHDFNGTWWPNLETLVLTGPEAIPDSTNLADVVGRMPKLWDLRVLFNKALASPARNIHSNQRPCFRIVEPGRDAEYAARSVQHVSEPTVFGQIKYFAASNVCSLDSAFKYFTSLEGLALIAVINHPRVPIARGEEETRSLLADLETTGSGKRLKVLRVMVECGITPSLISKLGTVCPLLENLEVEICGYRDGPSDLYMDMTEEWANALQKYQHIEQLRVGMVFCQHDDVELDYDTEILQQREDRIECAKPPYITMPSGTPSSTDVHLLFSCVPAWGMYMPPDYYQAKATISTELCGCIDNDETIRRRLRILSTFKSDSSNLFSLLDPLIRSYETIYRDLWNSRPITCSMTAQIFDAVCKPDVVILDFFAHQQMLATRAVSGRAIPIVAWVTGHIAHISHIFGPTRLGGSDVGFTARIEEEMKRTGLAATEVGDIVYKRTDGTIVNVPGAPAMYDWEFFPQLLPFNAPQWVEIVIAAEAGLKECDAIFSTSAHAFEEESLAAFKSWFSTQQKEVHVIGPFLSSKKTVDESLYAAARDFLLHAQENYDENSVLLISFGTIFWPTVHGYIEEVIEALVEKKFPFIITHASPFAKISENLVQKVQATGIGLISKWVPQQYILDHPATGWFMTHGGQNSVLEALGSGIPMICWPFEADQPIAAAHMSENLNVAFELVEVRTGEHGMKPLLRRNGRKAKGMRAAVGAEIREVIDACRGLRGAELRRNSEALKAKLAKAWGDEGAGRKELRAFLMKHGHEISCRPLQNGDICKTCLQNLLR</sequence>
<organism evidence="1 2">
    <name type="scientific">Psilocybe cubensis</name>
    <name type="common">Psychedelic mushroom</name>
    <name type="synonym">Stropharia cubensis</name>
    <dbReference type="NCBI Taxonomy" id="181762"/>
    <lineage>
        <taxon>Eukaryota</taxon>
        <taxon>Fungi</taxon>
        <taxon>Dikarya</taxon>
        <taxon>Basidiomycota</taxon>
        <taxon>Agaricomycotina</taxon>
        <taxon>Agaricomycetes</taxon>
        <taxon>Agaricomycetidae</taxon>
        <taxon>Agaricales</taxon>
        <taxon>Agaricineae</taxon>
        <taxon>Strophariaceae</taxon>
        <taxon>Psilocybe</taxon>
    </lineage>
</organism>
<name>A0ACB8GLC1_PSICU</name>